<dbReference type="CDD" id="cd00229">
    <property type="entry name" value="SGNH_hydrolase"/>
    <property type="match status" value="1"/>
</dbReference>
<evidence type="ECO:0000313" key="3">
    <source>
        <dbReference type="Proteomes" id="UP000661649"/>
    </source>
</evidence>
<dbReference type="Pfam" id="PF10021">
    <property type="entry name" value="PARG_cat_microb"/>
    <property type="match status" value="1"/>
</dbReference>
<dbReference type="NCBIfam" id="TIGR02452">
    <property type="entry name" value="TIGR02452 family protein"/>
    <property type="match status" value="1"/>
</dbReference>
<dbReference type="Gene3D" id="3.40.220.10">
    <property type="entry name" value="Leucine Aminopeptidase, subunit E, domain 1"/>
    <property type="match status" value="1"/>
</dbReference>
<feature type="domain" description="Microbial-type PARG catalytic" evidence="1">
    <location>
        <begin position="26"/>
        <end position="152"/>
    </location>
</feature>
<reference evidence="2 3" key="1">
    <citation type="submission" date="2020-08" db="EMBL/GenBank/DDBJ databases">
        <title>Genome public.</title>
        <authorList>
            <person name="Liu C."/>
            <person name="Sun Q."/>
        </authorList>
    </citation>
    <scope>NUCLEOTIDE SEQUENCE [LARGE SCALE GENOMIC DNA]</scope>
    <source>
        <strain evidence="2 3">3_YM_SP_D4_24.mj</strain>
    </source>
</reference>
<comment type="caution">
    <text evidence="2">The sequence shown here is derived from an EMBL/GenBank/DDBJ whole genome shotgun (WGS) entry which is preliminary data.</text>
</comment>
<gene>
    <name evidence="2" type="ORF">H8712_10585</name>
</gene>
<dbReference type="InterPro" id="IPR032588">
    <property type="entry name" value="Lipase_GDSL_lke"/>
</dbReference>
<dbReference type="InterPro" id="IPR043472">
    <property type="entry name" value="Macro_dom-like"/>
</dbReference>
<protein>
    <submittedName>
        <fullName evidence="2">TIGR02452 family protein</fullName>
    </submittedName>
</protein>
<dbReference type="Proteomes" id="UP000661649">
    <property type="component" value="Unassembled WGS sequence"/>
</dbReference>
<keyword evidence="3" id="KW-1185">Reference proteome</keyword>
<evidence type="ECO:0000259" key="1">
    <source>
        <dbReference type="Pfam" id="PF10021"/>
    </source>
</evidence>
<sequence>MDYNELISCFQDTIKMSEDELQDATLEAIDNTCVLKENIYEEVFENSNVKIKERPEDADVFVEVNTTFATAKEYLQDGKVAVLNFANPIRPGGGVQNGAIAQEECLCRSSNLYCCLREEKVFEDYYLYHRKMDHYLSTDRLIYSKDITVFKNDNRIPALMSARNWFQVDVITCAAPYLIGNVNIDQNSLKRVFLKRIQNILDAAILNQVDTIILGAFGCGAFKNPPDLVAQAFYEVIYDWDYKKYFKRIVFAIKSTNMKCRNIEIFSKYFIIKSVSEECLIGDKQYFKQWQKTNPYFGKKFSVLGDSISTLEGCHPQGYKVFFKDEICKRTGVVKETDTWWGKVICFFGGELLVNNSWSGSRVTMVPENSELFPSACSDERTGFLHWDEEAPDVILVYLGTNDWGFGALLSRRDKRKKTRPQIANYSRYQEFDYAYDNMLKKLRRNYPSAEIWCCTLSVTEMSSNPYFEFPYEYCGMNIEAYNGVIRKKAKKHKCNIIDLYAENQPYDTIDGTHPNKNGMNTLAKMIASSML</sequence>
<dbReference type="SUPFAM" id="SSF52949">
    <property type="entry name" value="Macro domain-like"/>
    <property type="match status" value="1"/>
</dbReference>
<dbReference type="SUPFAM" id="SSF52266">
    <property type="entry name" value="SGNH hydrolase"/>
    <property type="match status" value="1"/>
</dbReference>
<dbReference type="InterPro" id="IPR036514">
    <property type="entry name" value="SGNH_hydro_sf"/>
</dbReference>
<dbReference type="Gene3D" id="3.40.50.1110">
    <property type="entry name" value="SGNH hydrolase"/>
    <property type="match status" value="1"/>
</dbReference>
<dbReference type="InterPro" id="IPR012664">
    <property type="entry name" value="CHP02452"/>
</dbReference>
<name>A0ABR7PCN0_9FIRM</name>
<dbReference type="Pfam" id="PF16255">
    <property type="entry name" value="Lipase_GDSL_lke"/>
    <property type="match status" value="1"/>
</dbReference>
<accession>A0ABR7PCN0</accession>
<dbReference type="PANTHER" id="PTHR35596:SF1">
    <property type="entry name" value="MICROBIAL-TYPE PARG CATALYTIC DOMAIN-CONTAINING PROTEIN"/>
    <property type="match status" value="1"/>
</dbReference>
<evidence type="ECO:0000313" key="2">
    <source>
        <dbReference type="EMBL" id="MBC8629049.1"/>
    </source>
</evidence>
<dbReference type="InterPro" id="IPR019261">
    <property type="entry name" value="PARG_cat_microbial"/>
</dbReference>
<dbReference type="PANTHER" id="PTHR35596">
    <property type="entry name" value="DUF2263 DOMAIN-CONTAINING PROTEIN"/>
    <property type="match status" value="1"/>
</dbReference>
<proteinExistence type="predicted"/>
<organism evidence="2 3">
    <name type="scientific">Blautia stercoris</name>
    <dbReference type="NCBI Taxonomy" id="871664"/>
    <lineage>
        <taxon>Bacteria</taxon>
        <taxon>Bacillati</taxon>
        <taxon>Bacillota</taxon>
        <taxon>Clostridia</taxon>
        <taxon>Lachnospirales</taxon>
        <taxon>Lachnospiraceae</taxon>
        <taxon>Blautia</taxon>
    </lineage>
</organism>
<dbReference type="EMBL" id="JACRTP010000004">
    <property type="protein sequence ID" value="MBC8629049.1"/>
    <property type="molecule type" value="Genomic_DNA"/>
</dbReference>